<dbReference type="CDD" id="cd04301">
    <property type="entry name" value="NAT_SF"/>
    <property type="match status" value="1"/>
</dbReference>
<keyword evidence="1 4" id="KW-0808">Transferase</keyword>
<evidence type="ECO:0000313" key="4">
    <source>
        <dbReference type="EMBL" id="KAB8182349.1"/>
    </source>
</evidence>
<dbReference type="InterPro" id="IPR000182">
    <property type="entry name" value="GNAT_dom"/>
</dbReference>
<reference evidence="4 5" key="1">
    <citation type="submission" date="2019-10" db="EMBL/GenBank/DDBJ databases">
        <title>Nonomuraea sp. nov., isolated from Phyllanthus amarus.</title>
        <authorList>
            <person name="Klykleung N."/>
            <person name="Tanasupawat S."/>
        </authorList>
    </citation>
    <scope>NUCLEOTIDE SEQUENCE [LARGE SCALE GENOMIC DNA]</scope>
    <source>
        <strain evidence="4 5">CR1-09</strain>
    </source>
</reference>
<evidence type="ECO:0000259" key="3">
    <source>
        <dbReference type="PROSITE" id="PS51186"/>
    </source>
</evidence>
<dbReference type="InterPro" id="IPR050832">
    <property type="entry name" value="Bact_Acetyltransf"/>
</dbReference>
<name>A0A5N6BQ59_9ACTN</name>
<dbReference type="InterPro" id="IPR016181">
    <property type="entry name" value="Acyl_CoA_acyltransferase"/>
</dbReference>
<dbReference type="GO" id="GO:0016747">
    <property type="term" value="F:acyltransferase activity, transferring groups other than amino-acyl groups"/>
    <property type="evidence" value="ECO:0007669"/>
    <property type="project" value="InterPro"/>
</dbReference>
<evidence type="ECO:0000256" key="1">
    <source>
        <dbReference type="ARBA" id="ARBA00022679"/>
    </source>
</evidence>
<proteinExistence type="predicted"/>
<dbReference type="Proteomes" id="UP000313066">
    <property type="component" value="Unassembled WGS sequence"/>
</dbReference>
<evidence type="ECO:0000313" key="5">
    <source>
        <dbReference type="Proteomes" id="UP000313066"/>
    </source>
</evidence>
<gene>
    <name evidence="4" type="ORF">FH610_025715</name>
</gene>
<dbReference type="SUPFAM" id="SSF55729">
    <property type="entry name" value="Acyl-CoA N-acyltransferases (Nat)"/>
    <property type="match status" value="1"/>
</dbReference>
<dbReference type="Gene3D" id="3.40.630.30">
    <property type="match status" value="1"/>
</dbReference>
<keyword evidence="2" id="KW-0012">Acyltransferase</keyword>
<dbReference type="EMBL" id="VDMA02000014">
    <property type="protein sequence ID" value="KAB8182349.1"/>
    <property type="molecule type" value="Genomic_DNA"/>
</dbReference>
<dbReference type="AlphaFoldDB" id="A0A5N6BQ59"/>
<comment type="caution">
    <text evidence="4">The sequence shown here is derived from an EMBL/GenBank/DDBJ whole genome shotgun (WGS) entry which is preliminary data.</text>
</comment>
<protein>
    <submittedName>
        <fullName evidence="4">GNAT family N-acetyltransferase</fullName>
    </submittedName>
</protein>
<keyword evidence="5" id="KW-1185">Reference proteome</keyword>
<dbReference type="Pfam" id="PF00583">
    <property type="entry name" value="Acetyltransf_1"/>
    <property type="match status" value="1"/>
</dbReference>
<feature type="domain" description="N-acetyltransferase" evidence="3">
    <location>
        <begin position="25"/>
        <end position="175"/>
    </location>
</feature>
<sequence>MLENILRSAGPGRKVAEVATPRQEHLVRRATAADSAVVAELLDAFNREFDTPSPGTEVLTARLRRMIAGDHLVALLTGEPAVGVAVLSFRPNVWQEGPAALLDELYVRPGTRGQRFGHALLEEACRVARERGAETLEINVDGEDTDTRRFYEAHGFANSEPGATEPMFYYYRDLV</sequence>
<accession>A0A5N6BQ59</accession>
<dbReference type="PANTHER" id="PTHR43877">
    <property type="entry name" value="AMINOALKYLPHOSPHONATE N-ACETYLTRANSFERASE-RELATED-RELATED"/>
    <property type="match status" value="1"/>
</dbReference>
<evidence type="ECO:0000256" key="2">
    <source>
        <dbReference type="ARBA" id="ARBA00023315"/>
    </source>
</evidence>
<organism evidence="4 5">
    <name type="scientific">Microbispora catharanthi</name>
    <dbReference type="NCBI Taxonomy" id="1712871"/>
    <lineage>
        <taxon>Bacteria</taxon>
        <taxon>Bacillati</taxon>
        <taxon>Actinomycetota</taxon>
        <taxon>Actinomycetes</taxon>
        <taxon>Streptosporangiales</taxon>
        <taxon>Streptosporangiaceae</taxon>
        <taxon>Microbispora</taxon>
    </lineage>
</organism>
<dbReference type="PROSITE" id="PS51186">
    <property type="entry name" value="GNAT"/>
    <property type="match status" value="1"/>
</dbReference>